<protein>
    <submittedName>
        <fullName evidence="1">Uncharacterized protein</fullName>
    </submittedName>
</protein>
<sequence length="68" mass="8017">MKYYYVNKINQSNGDHEVHYSTCNYLTSVENQEPLGYFIDFKEAVKKAKEKYVQSDGCYFCSNTCHNK</sequence>
<evidence type="ECO:0000313" key="1">
    <source>
        <dbReference type="EMBL" id="BDB55435.1"/>
    </source>
</evidence>
<proteinExistence type="predicted"/>
<evidence type="ECO:0000313" key="2">
    <source>
        <dbReference type="Proteomes" id="UP001319867"/>
    </source>
</evidence>
<reference evidence="1 2" key="1">
    <citation type="journal article" date="2022" name="Int. J. Syst. Evol. Microbiol.">
        <title>Flavobacterium ammonificans sp. nov. and Flavobacterium ammoniigenes sp. nov., ammonifying bacteria isolated from surface river water.</title>
        <authorList>
            <person name="Watanabe K."/>
            <person name="Kitamura T."/>
            <person name="Ogata Y."/>
            <person name="Shindo C."/>
            <person name="Suda W."/>
        </authorList>
    </citation>
    <scope>NUCLEOTIDE SEQUENCE [LARGE SCALE GENOMIC DNA]</scope>
    <source>
        <strain evidence="1 2">GENT5</strain>
    </source>
</reference>
<gene>
    <name evidence="1" type="ORF">GENT5_17400</name>
</gene>
<dbReference type="EMBL" id="AP025184">
    <property type="protein sequence ID" value="BDB55435.1"/>
    <property type="molecule type" value="Genomic_DNA"/>
</dbReference>
<accession>A0ABN6L1G3</accession>
<reference evidence="1 2" key="2">
    <citation type="journal article" date="2022" name="Microorganisms">
        <title>Complete Genome Sequences of Two Flavobacterium ammonificans Strains and a Flavobacterium ammoniigenes Strain of Ammonifying Bacterioplankton Isolated from Surface River Water.</title>
        <authorList>
            <person name="Suda W."/>
            <person name="Ogata Y."/>
            <person name="Shindo C."/>
            <person name="Watanabe K."/>
        </authorList>
    </citation>
    <scope>NUCLEOTIDE SEQUENCE [LARGE SCALE GENOMIC DNA]</scope>
    <source>
        <strain evidence="1 2">GENT5</strain>
    </source>
</reference>
<organism evidence="1 2">
    <name type="scientific">Flavobacterium ammoniigenes</name>
    <dbReference type="NCBI Taxonomy" id="1751095"/>
    <lineage>
        <taxon>Bacteria</taxon>
        <taxon>Pseudomonadati</taxon>
        <taxon>Bacteroidota</taxon>
        <taxon>Flavobacteriia</taxon>
        <taxon>Flavobacteriales</taxon>
        <taxon>Flavobacteriaceae</taxon>
        <taxon>Flavobacterium</taxon>
    </lineage>
</organism>
<name>A0ABN6L1G3_9FLAO</name>
<dbReference type="RefSeq" id="WP_229316817.1">
    <property type="nucleotide sequence ID" value="NZ_AP025184.1"/>
</dbReference>
<dbReference type="Proteomes" id="UP001319867">
    <property type="component" value="Chromosome"/>
</dbReference>
<keyword evidence="2" id="KW-1185">Reference proteome</keyword>